<reference evidence="2" key="2">
    <citation type="submission" date="2021-04" db="EMBL/GenBank/DDBJ databases">
        <authorList>
            <person name="Gilroy R."/>
        </authorList>
    </citation>
    <scope>NUCLEOTIDE SEQUENCE</scope>
    <source>
        <strain evidence="2">CHK188-5543</strain>
    </source>
</reference>
<dbReference type="AlphaFoldDB" id="A0A9D1WUP2"/>
<proteinExistence type="predicted"/>
<sequence length="248" mass="26608">MNDSSAYLKKSGVILAEITNIKDPDNLNRVKCKPVTTDKDVAETDWCYCAAPMAGKGYGQFFFPNPGDLVLLSYLGGDVHHPLVLGSYWANDVKPPYQIQEGKNEVRSIKTPAGIEIKLEDTEKKEKITITTPAGATVLLDDEQKSVTIKDQKAENQLLINWEKGEITLAAKTKLTLSAGDTSLVLESSGNLTATASKAMECSANDISLQSKASFKAEGAQMDLKSSGVLNAQASGNTVIKGLAVQIN</sequence>
<dbReference type="Pfam" id="PF04717">
    <property type="entry name" value="Phage_base_V"/>
    <property type="match status" value="1"/>
</dbReference>
<dbReference type="InterPro" id="IPR037026">
    <property type="entry name" value="Vgr_OB-fold_dom_sf"/>
</dbReference>
<gene>
    <name evidence="2" type="ORF">H9736_08970</name>
</gene>
<comment type="caution">
    <text evidence="2">The sequence shown here is derived from an EMBL/GenBank/DDBJ whole genome shotgun (WGS) entry which is preliminary data.</text>
</comment>
<dbReference type="SUPFAM" id="SSF69255">
    <property type="entry name" value="gp5 N-terminal domain-like"/>
    <property type="match status" value="1"/>
</dbReference>
<protein>
    <recommendedName>
        <fullName evidence="1">Gp5/Type VI secretion system Vgr protein OB-fold domain-containing protein</fullName>
    </recommendedName>
</protein>
<dbReference type="SUPFAM" id="SSF69349">
    <property type="entry name" value="Phage fibre proteins"/>
    <property type="match status" value="1"/>
</dbReference>
<dbReference type="InterPro" id="IPR006531">
    <property type="entry name" value="Gp5/Vgr_OB"/>
</dbReference>
<organism evidence="2 3">
    <name type="scientific">Candidatus Anaerotruncus excrementipullorum</name>
    <dbReference type="NCBI Taxonomy" id="2838465"/>
    <lineage>
        <taxon>Bacteria</taxon>
        <taxon>Bacillati</taxon>
        <taxon>Bacillota</taxon>
        <taxon>Clostridia</taxon>
        <taxon>Eubacteriales</taxon>
        <taxon>Oscillospiraceae</taxon>
        <taxon>Anaerotruncus</taxon>
    </lineage>
</organism>
<reference evidence="2" key="1">
    <citation type="journal article" date="2021" name="PeerJ">
        <title>Extensive microbial diversity within the chicken gut microbiome revealed by metagenomics and culture.</title>
        <authorList>
            <person name="Gilroy R."/>
            <person name="Ravi A."/>
            <person name="Getino M."/>
            <person name="Pursley I."/>
            <person name="Horton D.L."/>
            <person name="Alikhan N.F."/>
            <person name="Baker D."/>
            <person name="Gharbi K."/>
            <person name="Hall N."/>
            <person name="Watson M."/>
            <person name="Adriaenssens E.M."/>
            <person name="Foster-Nyarko E."/>
            <person name="Jarju S."/>
            <person name="Secka A."/>
            <person name="Antonio M."/>
            <person name="Oren A."/>
            <person name="Chaudhuri R.R."/>
            <person name="La Ragione R."/>
            <person name="Hildebrand F."/>
            <person name="Pallen M.J."/>
        </authorList>
    </citation>
    <scope>NUCLEOTIDE SEQUENCE</scope>
    <source>
        <strain evidence="2">CHK188-5543</strain>
    </source>
</reference>
<name>A0A9D1WUP2_9FIRM</name>
<evidence type="ECO:0000313" key="2">
    <source>
        <dbReference type="EMBL" id="HIX66365.1"/>
    </source>
</evidence>
<evidence type="ECO:0000313" key="3">
    <source>
        <dbReference type="Proteomes" id="UP000886800"/>
    </source>
</evidence>
<accession>A0A9D1WUP2</accession>
<dbReference type="EMBL" id="DXES01000189">
    <property type="protein sequence ID" value="HIX66365.1"/>
    <property type="molecule type" value="Genomic_DNA"/>
</dbReference>
<dbReference type="Gene3D" id="2.40.50.230">
    <property type="entry name" value="Gp5 N-terminal domain"/>
    <property type="match status" value="1"/>
</dbReference>
<feature type="domain" description="Gp5/Type VI secretion system Vgr protein OB-fold" evidence="1">
    <location>
        <begin position="16"/>
        <end position="89"/>
    </location>
</feature>
<dbReference type="Proteomes" id="UP000886800">
    <property type="component" value="Unassembled WGS sequence"/>
</dbReference>
<evidence type="ECO:0000259" key="1">
    <source>
        <dbReference type="Pfam" id="PF04717"/>
    </source>
</evidence>